<dbReference type="Pfam" id="PF09157">
    <property type="entry name" value="TruB-C_2"/>
    <property type="match status" value="1"/>
</dbReference>
<dbReference type="PANTHER" id="PTHR13767:SF2">
    <property type="entry name" value="PSEUDOURIDYLATE SYNTHASE TRUB1"/>
    <property type="match status" value="1"/>
</dbReference>
<evidence type="ECO:0000313" key="9">
    <source>
        <dbReference type="Proteomes" id="UP000199689"/>
    </source>
</evidence>
<feature type="active site" description="Nucleophile" evidence="5">
    <location>
        <position position="38"/>
    </location>
</feature>
<dbReference type="GO" id="GO:0160148">
    <property type="term" value="F:tRNA pseudouridine(55) synthase activity"/>
    <property type="evidence" value="ECO:0007669"/>
    <property type="project" value="UniProtKB-EC"/>
</dbReference>
<dbReference type="GeneID" id="87755079"/>
<comment type="function">
    <text evidence="5">Responsible for synthesis of pseudouridine from uracil-55 in the psi GC loop of transfer RNAs.</text>
</comment>
<sequence>MDGILNVLKPAGMTSFDVISLLRRIYHQKKIGHGGTLDPMAAGVLPVFMGKATRLIEYAPIHKKNYVAEFIMGFATDTEDVMGSIVEEGRPIADEKVWREACARFEGDIQQVPSAFSAIKVKGKRAYDLARNGEKVELPARPVHIYSIELLEVCPPYVRMKVICSSGTYIRALGRDIGKAAGCPLSMSFLLRTEMGPFTVEEARTLEEIEASPESAIMADIRPLFREMKDITLDEDMSDGFLTGKRLRVHREDIPVAAVYGKNRFLGIGEIKHGILHPRKVFGDL</sequence>
<reference evidence="8 9" key="1">
    <citation type="submission" date="2016-10" db="EMBL/GenBank/DDBJ databases">
        <authorList>
            <person name="de Groot N.N."/>
        </authorList>
    </citation>
    <scope>NUCLEOTIDE SEQUENCE [LARGE SCALE GENOMIC DNA]</scope>
    <source>
        <strain evidence="8 9">DSM 15230</strain>
    </source>
</reference>
<keyword evidence="3 5" id="KW-0819">tRNA processing</keyword>
<evidence type="ECO:0000256" key="2">
    <source>
        <dbReference type="ARBA" id="ARBA00005642"/>
    </source>
</evidence>
<evidence type="ECO:0000259" key="7">
    <source>
        <dbReference type="Pfam" id="PF09157"/>
    </source>
</evidence>
<evidence type="ECO:0000313" key="8">
    <source>
        <dbReference type="EMBL" id="SDA37084.1"/>
    </source>
</evidence>
<evidence type="ECO:0000259" key="6">
    <source>
        <dbReference type="Pfam" id="PF01509"/>
    </source>
</evidence>
<dbReference type="OrthoDB" id="9802309at2"/>
<dbReference type="Proteomes" id="UP000199689">
    <property type="component" value="Unassembled WGS sequence"/>
</dbReference>
<feature type="domain" description="tRNA pseudouridine synthase II TruB subfamily 1 C-terminal" evidence="7">
    <location>
        <begin position="231"/>
        <end position="281"/>
    </location>
</feature>
<dbReference type="InterPro" id="IPR014780">
    <property type="entry name" value="tRNA_psdUridine_synth_TruB"/>
</dbReference>
<dbReference type="GO" id="GO:0031119">
    <property type="term" value="P:tRNA pseudouridine synthesis"/>
    <property type="evidence" value="ECO:0007669"/>
    <property type="project" value="UniProtKB-UniRule"/>
</dbReference>
<dbReference type="GO" id="GO:1990481">
    <property type="term" value="P:mRNA pseudouridine synthesis"/>
    <property type="evidence" value="ECO:0007669"/>
    <property type="project" value="TreeGrafter"/>
</dbReference>
<dbReference type="AlphaFoldDB" id="A0A1G5UTW9"/>
<dbReference type="RefSeq" id="WP_091362578.1">
    <property type="nucleotide sequence ID" value="NZ_FMXA01000003.1"/>
</dbReference>
<evidence type="ECO:0000256" key="3">
    <source>
        <dbReference type="ARBA" id="ARBA00022694"/>
    </source>
</evidence>
<dbReference type="InterPro" id="IPR020103">
    <property type="entry name" value="PsdUridine_synth_cat_dom_sf"/>
</dbReference>
<dbReference type="EC" id="5.4.99.25" evidence="5"/>
<keyword evidence="4 5" id="KW-0413">Isomerase</keyword>
<gene>
    <name evidence="5" type="primary">truB</name>
    <name evidence="8" type="ORF">SAMN02910343_00023</name>
</gene>
<dbReference type="InterPro" id="IPR002501">
    <property type="entry name" value="PsdUridine_synth_N"/>
</dbReference>
<dbReference type="CDD" id="cd02573">
    <property type="entry name" value="PseudoU_synth_EcTruB"/>
    <property type="match status" value="1"/>
</dbReference>
<keyword evidence="9" id="KW-1185">Reference proteome</keyword>
<dbReference type="Gene3D" id="3.30.2350.10">
    <property type="entry name" value="Pseudouridine synthase"/>
    <property type="match status" value="1"/>
</dbReference>
<dbReference type="PANTHER" id="PTHR13767">
    <property type="entry name" value="TRNA-PSEUDOURIDINE SYNTHASE"/>
    <property type="match status" value="1"/>
</dbReference>
<evidence type="ECO:0000256" key="1">
    <source>
        <dbReference type="ARBA" id="ARBA00000385"/>
    </source>
</evidence>
<dbReference type="GO" id="GO:0003723">
    <property type="term" value="F:RNA binding"/>
    <property type="evidence" value="ECO:0007669"/>
    <property type="project" value="InterPro"/>
</dbReference>
<dbReference type="NCBIfam" id="TIGR00431">
    <property type="entry name" value="TruB"/>
    <property type="match status" value="1"/>
</dbReference>
<protein>
    <recommendedName>
        <fullName evidence="5">tRNA pseudouridine synthase B</fullName>
        <ecNumber evidence="5">5.4.99.25</ecNumber>
    </recommendedName>
    <alternativeName>
        <fullName evidence="5">tRNA pseudouridine(55) synthase</fullName>
        <shortName evidence="5">Psi55 synthase</shortName>
    </alternativeName>
    <alternativeName>
        <fullName evidence="5">tRNA pseudouridylate synthase</fullName>
    </alternativeName>
    <alternativeName>
        <fullName evidence="5">tRNA-uridine isomerase</fullName>
    </alternativeName>
</protein>
<name>A0A1G5UTW9_9FIRM</name>
<dbReference type="Pfam" id="PF01509">
    <property type="entry name" value="TruB_N"/>
    <property type="match status" value="1"/>
</dbReference>
<dbReference type="SUPFAM" id="SSF55120">
    <property type="entry name" value="Pseudouridine synthase"/>
    <property type="match status" value="1"/>
</dbReference>
<proteinExistence type="inferred from homology"/>
<dbReference type="EMBL" id="FMXA01000003">
    <property type="protein sequence ID" value="SDA37084.1"/>
    <property type="molecule type" value="Genomic_DNA"/>
</dbReference>
<dbReference type="InterPro" id="IPR015240">
    <property type="entry name" value="tRNA_sdUridine_synth_fam1_C"/>
</dbReference>
<organism evidence="8 9">
    <name type="scientific">Allisonella histaminiformans</name>
    <dbReference type="NCBI Taxonomy" id="209880"/>
    <lineage>
        <taxon>Bacteria</taxon>
        <taxon>Bacillati</taxon>
        <taxon>Bacillota</taxon>
        <taxon>Negativicutes</taxon>
        <taxon>Veillonellales</taxon>
        <taxon>Veillonellaceae</taxon>
        <taxon>Allisonella</taxon>
    </lineage>
</organism>
<comment type="catalytic activity">
    <reaction evidence="1 5">
        <text>uridine(55) in tRNA = pseudouridine(55) in tRNA</text>
        <dbReference type="Rhea" id="RHEA:42532"/>
        <dbReference type="Rhea" id="RHEA-COMP:10101"/>
        <dbReference type="Rhea" id="RHEA-COMP:10102"/>
        <dbReference type="ChEBI" id="CHEBI:65314"/>
        <dbReference type="ChEBI" id="CHEBI:65315"/>
        <dbReference type="EC" id="5.4.99.25"/>
    </reaction>
</comment>
<evidence type="ECO:0000256" key="4">
    <source>
        <dbReference type="ARBA" id="ARBA00023235"/>
    </source>
</evidence>
<dbReference type="HAMAP" id="MF_01080">
    <property type="entry name" value="TruB_bact"/>
    <property type="match status" value="1"/>
</dbReference>
<comment type="similarity">
    <text evidence="2 5">Belongs to the pseudouridine synthase TruB family. Type 1 subfamily.</text>
</comment>
<evidence type="ECO:0000256" key="5">
    <source>
        <dbReference type="HAMAP-Rule" id="MF_01080"/>
    </source>
</evidence>
<feature type="domain" description="Pseudouridine synthase II N-terminal" evidence="6">
    <location>
        <begin position="23"/>
        <end position="170"/>
    </location>
</feature>
<dbReference type="STRING" id="209880.SAMN02910343_00023"/>
<accession>A0A1G5UTW9</accession>